<dbReference type="RefSeq" id="YP_009162416.1">
    <property type="nucleotide sequence ID" value="NC_027707.1"/>
</dbReference>
<dbReference type="GeneID" id="25392211"/>
<feature type="transmembrane region" description="Helical" evidence="1">
    <location>
        <begin position="68"/>
        <end position="87"/>
    </location>
</feature>
<protein>
    <submittedName>
        <fullName evidence="2">Uncharacterized protein</fullName>
    </submittedName>
</protein>
<keyword evidence="1" id="KW-0812">Transmembrane</keyword>
<dbReference type="Proteomes" id="UP000105007">
    <property type="component" value="Segment"/>
</dbReference>
<evidence type="ECO:0000256" key="1">
    <source>
        <dbReference type="SAM" id="Phobius"/>
    </source>
</evidence>
<evidence type="ECO:0000313" key="3">
    <source>
        <dbReference type="Proteomes" id="UP000105007"/>
    </source>
</evidence>
<keyword evidence="3" id="KW-1185">Reference proteome</keyword>
<reference evidence="2 3" key="1">
    <citation type="journal article" date="2015" name="J. Virol.">
        <title>Salmon gill poxvirus, the deepest representative of the Chordopoxvirinae.</title>
        <authorList>
            <person name="Gjessing M.C."/>
            <person name="Yutin N."/>
            <person name="Tengs T."/>
            <person name="Senkevich T."/>
            <person name="Koonin E.V."/>
            <person name="Ronning H.P."/>
            <person name="Alarson M."/>
            <person name="Ylving S."/>
            <person name="Lie K.-I."/>
            <person name="Saure B."/>
            <person name="Tran L."/>
            <person name="Moss B."/>
            <person name="Dale O.B."/>
        </authorList>
    </citation>
    <scope>NUCLEOTIDE SEQUENCE [LARGE SCALE GENOMIC DNA]</scope>
    <source>
        <strain evidence="2">2012-04-F277-L3G</strain>
    </source>
</reference>
<organism evidence="2 3">
    <name type="scientific">Salmon gill poxvirus</name>
    <dbReference type="NCBI Taxonomy" id="1680908"/>
    <lineage>
        <taxon>Viruses</taxon>
        <taxon>Varidnaviria</taxon>
        <taxon>Bamfordvirae</taxon>
        <taxon>Nucleocytoviricota</taxon>
        <taxon>Pokkesviricetes</taxon>
        <taxon>Chitovirales</taxon>
        <taxon>Poxviridae</taxon>
        <taxon>Chordopoxvirinae</taxon>
        <taxon>Salmonpoxvirus</taxon>
        <taxon>Salmonpoxvirus gillpox</taxon>
        <taxon>Salmon gillpox virus</taxon>
    </lineage>
</organism>
<sequence length="143" mass="16885">METCDNVLNYIFYLFKDKHVDMFLNELKMLKKGTDLESDLDFEIGFRSVIGKISLEHKVTSPRNKKTLMLLIGWLSTYVNYLFLANIDRYLMTHDKITAGITKEKLVKTILEQLPFGELLVQDTFMYSQFRQDIVKELDLQLY</sequence>
<dbReference type="EMBL" id="KT159937">
    <property type="protein sequence ID" value="AKR04168.1"/>
    <property type="molecule type" value="Genomic_DNA"/>
</dbReference>
<accession>A0A0H4XWE8</accession>
<keyword evidence="1" id="KW-1133">Transmembrane helix</keyword>
<evidence type="ECO:0000313" key="2">
    <source>
        <dbReference type="EMBL" id="AKR04168.1"/>
    </source>
</evidence>
<name>A0A0H4XWE8_9POXV</name>
<keyword evidence="1" id="KW-0472">Membrane</keyword>
<dbReference type="KEGG" id="vg:25392211"/>
<gene>
    <name evidence="2" type="ORF">SGPV044</name>
</gene>
<proteinExistence type="predicted"/>